<proteinExistence type="predicted"/>
<evidence type="ECO:0000256" key="1">
    <source>
        <dbReference type="SAM" id="MobiDB-lite"/>
    </source>
</evidence>
<evidence type="ECO:0000313" key="4">
    <source>
        <dbReference type="Proteomes" id="UP001523565"/>
    </source>
</evidence>
<keyword evidence="2" id="KW-1133">Transmembrane helix</keyword>
<gene>
    <name evidence="3" type="ORF">NK118_03340</name>
</gene>
<feature type="compositionally biased region" description="Basic and acidic residues" evidence="1">
    <location>
        <begin position="102"/>
        <end position="113"/>
    </location>
</feature>
<protein>
    <recommendedName>
        <fullName evidence="5">DUF2953 domain-containing protein</fullName>
    </recommendedName>
</protein>
<feature type="transmembrane region" description="Helical" evidence="2">
    <location>
        <begin position="12"/>
        <end position="35"/>
    </location>
</feature>
<dbReference type="Proteomes" id="UP001523565">
    <property type="component" value="Unassembled WGS sequence"/>
</dbReference>
<reference evidence="3 4" key="1">
    <citation type="journal article" date="2022" name="Genome Biol. Evol.">
        <title>Host diet, physiology and behaviors set the stage for Lachnospiraceae cladogenesis.</title>
        <authorList>
            <person name="Vera-Ponce De Leon A."/>
            <person name="Schneider M."/>
            <person name="Jahnes B.C."/>
            <person name="Sadowski V."/>
            <person name="Camuy-Velez L.A."/>
            <person name="Duan J."/>
            <person name="Sabree Z.L."/>
        </authorList>
    </citation>
    <scope>NUCLEOTIDE SEQUENCE [LARGE SCALE GENOMIC DNA]</scope>
    <source>
        <strain evidence="3 4">PAL227</strain>
    </source>
</reference>
<evidence type="ECO:0000256" key="2">
    <source>
        <dbReference type="SAM" id="Phobius"/>
    </source>
</evidence>
<keyword evidence="2" id="KW-0472">Membrane</keyword>
<evidence type="ECO:0008006" key="5">
    <source>
        <dbReference type="Google" id="ProtNLM"/>
    </source>
</evidence>
<keyword evidence="2" id="KW-0812">Transmembrane</keyword>
<keyword evidence="4" id="KW-1185">Reference proteome</keyword>
<organism evidence="3 4">
    <name type="scientific">Ohessyouella blattaphilus</name>
    <dbReference type="NCBI Taxonomy" id="2949333"/>
    <lineage>
        <taxon>Bacteria</taxon>
        <taxon>Bacillati</taxon>
        <taxon>Bacillota</taxon>
        <taxon>Clostridia</taxon>
        <taxon>Lachnospirales</taxon>
        <taxon>Lachnospiraceae</taxon>
        <taxon>Ohessyouella</taxon>
    </lineage>
</organism>
<comment type="caution">
    <text evidence="3">The sequence shown here is derived from an EMBL/GenBank/DDBJ whole genome shotgun (WGS) entry which is preliminary data.</text>
</comment>
<accession>A0ABT1EFI8</accession>
<feature type="region of interest" description="Disordered" evidence="1">
    <location>
        <begin position="94"/>
        <end position="139"/>
    </location>
</feature>
<name>A0ABT1EFI8_9FIRM</name>
<sequence length="293" mass="33163">MLGVLLGIIKVIGIILLAILGLLVLLILIVLFLAIKYEASGESAGDFESTQVRIKVSWLWSLLRIRFSYSKEDSKLSVKILWFELIKEESPDESSYENTSEISHEVVPAREDSGESIPVTKESPPPQAEAPRISTEEKVKTEKTSWKDKAMKIFQKIKYTLKSIYDKITSVKDFLNEETTKIALRYFFKQLKKLLRRLTPKRFKGSVNIGFDDPATTGYLMAGYSALKPLAAFKEIELYPDLENKVLSGDLYIKGKIRMVYFLGMAITLLLKKEIRQTVKDGLALQKGVSNGK</sequence>
<dbReference type="EMBL" id="JAMZFV010000002">
    <property type="protein sequence ID" value="MCP1109281.1"/>
    <property type="molecule type" value="Genomic_DNA"/>
</dbReference>
<dbReference type="RefSeq" id="WP_262068183.1">
    <property type="nucleotide sequence ID" value="NZ_JAMXOC010000002.1"/>
</dbReference>
<evidence type="ECO:0000313" key="3">
    <source>
        <dbReference type="EMBL" id="MCP1109281.1"/>
    </source>
</evidence>